<comment type="caution">
    <text evidence="1">The sequence shown here is derived from an EMBL/GenBank/DDBJ whole genome shotgun (WGS) entry which is preliminary data.</text>
</comment>
<sequence>MCLYGLGLLPILPISFMVEPQFHHGIRTGYPRAKPNGHTRSTSPGLNVTRLLSTCRLENPLHVRGHIESCPTLVRNTVCYVLI</sequence>
<accession>A0A498JUT5</accession>
<name>A0A498JUT5_MALDO</name>
<protein>
    <submittedName>
        <fullName evidence="1">Uncharacterized protein</fullName>
    </submittedName>
</protein>
<dbReference type="EMBL" id="RDQH01000331">
    <property type="protein sequence ID" value="RXH99230.1"/>
    <property type="molecule type" value="Genomic_DNA"/>
</dbReference>
<gene>
    <name evidence="1" type="ORF">DVH24_011555</name>
</gene>
<evidence type="ECO:0000313" key="2">
    <source>
        <dbReference type="Proteomes" id="UP000290289"/>
    </source>
</evidence>
<keyword evidence="2" id="KW-1185">Reference proteome</keyword>
<organism evidence="1 2">
    <name type="scientific">Malus domestica</name>
    <name type="common">Apple</name>
    <name type="synonym">Pyrus malus</name>
    <dbReference type="NCBI Taxonomy" id="3750"/>
    <lineage>
        <taxon>Eukaryota</taxon>
        <taxon>Viridiplantae</taxon>
        <taxon>Streptophyta</taxon>
        <taxon>Embryophyta</taxon>
        <taxon>Tracheophyta</taxon>
        <taxon>Spermatophyta</taxon>
        <taxon>Magnoliopsida</taxon>
        <taxon>eudicotyledons</taxon>
        <taxon>Gunneridae</taxon>
        <taxon>Pentapetalae</taxon>
        <taxon>rosids</taxon>
        <taxon>fabids</taxon>
        <taxon>Rosales</taxon>
        <taxon>Rosaceae</taxon>
        <taxon>Amygdaloideae</taxon>
        <taxon>Maleae</taxon>
        <taxon>Malus</taxon>
    </lineage>
</organism>
<dbReference type="AlphaFoldDB" id="A0A498JUT5"/>
<evidence type="ECO:0000313" key="1">
    <source>
        <dbReference type="EMBL" id="RXH99230.1"/>
    </source>
</evidence>
<dbReference type="Proteomes" id="UP000290289">
    <property type="component" value="Chromosome 5"/>
</dbReference>
<proteinExistence type="predicted"/>
<reference evidence="1 2" key="1">
    <citation type="submission" date="2018-10" db="EMBL/GenBank/DDBJ databases">
        <title>A high-quality apple genome assembly.</title>
        <authorList>
            <person name="Hu J."/>
        </authorList>
    </citation>
    <scope>NUCLEOTIDE SEQUENCE [LARGE SCALE GENOMIC DNA]</scope>
    <source>
        <strain evidence="2">cv. HFTH1</strain>
        <tissue evidence="1">Young leaf</tissue>
    </source>
</reference>